<comment type="pathway">
    <text evidence="3">Amino-acid biosynthesis; L-serine biosynthesis; L-serine from 3-phospho-D-glycerate: step 3/3.</text>
</comment>
<dbReference type="HAMAP" id="MF_02240">
    <property type="entry name" value="PSP"/>
    <property type="match status" value="1"/>
</dbReference>
<comment type="function">
    <text evidence="3">Catalyzes the last step of the phosphorylated serine biosynthetic pathway, i.e. dephosphorylation of O-phospho-L-serine to form L-serine.</text>
</comment>
<dbReference type="PANTHER" id="PTHR46470">
    <property type="entry name" value="N-ACYLNEURAMINATE-9-PHOSPHATASE"/>
    <property type="match status" value="1"/>
</dbReference>
<evidence type="ECO:0000256" key="2">
    <source>
        <dbReference type="ARBA" id="ARBA00022842"/>
    </source>
</evidence>
<sequence>MIKAVFFDLDDTLLWDEKSVSEAFNATCLIAKEKYDVDPNELEKAVRQKAKELYESYETYPYVAMIGINPFEALWSNFSEPKDDNLMKLKELAPNYRKEAWKRGLEAVGINDSDLAIQLSEQFPIERRKRPIVYEETFKLLDQLKEKYDLLLLTNGDPSLQKEKISSVPRLSSYFSHIMISGEFGRGKPDPSIFRHALSLMNVHEHEVIMVGDKLSTDILGAVKTNIKSVWINRKKLEPYMDVKPSYEIHHLEELVDILEKELING</sequence>
<dbReference type="SUPFAM" id="SSF56784">
    <property type="entry name" value="HAD-like"/>
    <property type="match status" value="1"/>
</dbReference>
<dbReference type="Proteomes" id="UP001225646">
    <property type="component" value="Unassembled WGS sequence"/>
</dbReference>
<dbReference type="InterPro" id="IPR044266">
    <property type="entry name" value="PSP_YsaA"/>
</dbReference>
<dbReference type="Gene3D" id="3.40.50.1000">
    <property type="entry name" value="HAD superfamily/HAD-like"/>
    <property type="match status" value="1"/>
</dbReference>
<comment type="similarity">
    <text evidence="3">Belongs to the HAD-like hydrolase superfamily.</text>
</comment>
<keyword evidence="1 3" id="KW-0378">Hydrolase</keyword>
<dbReference type="NCBIfam" id="TIGR01549">
    <property type="entry name" value="HAD-SF-IA-v1"/>
    <property type="match status" value="1"/>
</dbReference>
<evidence type="ECO:0000313" key="4">
    <source>
        <dbReference type="EMBL" id="MDQ0163465.1"/>
    </source>
</evidence>
<comment type="catalytic activity">
    <reaction evidence="3">
        <text>O-phospho-D-serine + H2O = D-serine + phosphate</text>
        <dbReference type="Rhea" id="RHEA:24873"/>
        <dbReference type="ChEBI" id="CHEBI:15377"/>
        <dbReference type="ChEBI" id="CHEBI:35247"/>
        <dbReference type="ChEBI" id="CHEBI:43474"/>
        <dbReference type="ChEBI" id="CHEBI:58680"/>
        <dbReference type="EC" id="3.1.3.3"/>
    </reaction>
</comment>
<gene>
    <name evidence="4" type="ORF">J2S06_002548</name>
</gene>
<dbReference type="InterPro" id="IPR006439">
    <property type="entry name" value="HAD-SF_hydro_IA"/>
</dbReference>
<evidence type="ECO:0000256" key="1">
    <source>
        <dbReference type="ARBA" id="ARBA00022801"/>
    </source>
</evidence>
<comment type="caution">
    <text evidence="4">The sequence shown here is derived from an EMBL/GenBank/DDBJ whole genome shotgun (WGS) entry which is preliminary data.</text>
</comment>
<dbReference type="RefSeq" id="WP_419152540.1">
    <property type="nucleotide sequence ID" value="NZ_JAUSTR010000016.1"/>
</dbReference>
<name>A0ABT9VR50_9BACI</name>
<keyword evidence="3" id="KW-0718">Serine biosynthesis</keyword>
<dbReference type="SFLD" id="SFLDS00003">
    <property type="entry name" value="Haloacid_Dehalogenase"/>
    <property type="match status" value="1"/>
</dbReference>
<dbReference type="InterPro" id="IPR051400">
    <property type="entry name" value="HAD-like_hydrolase"/>
</dbReference>
<accession>A0ABT9VR50</accession>
<dbReference type="InterPro" id="IPR023214">
    <property type="entry name" value="HAD_sf"/>
</dbReference>
<keyword evidence="3" id="KW-0028">Amino-acid biosynthesis</keyword>
<comment type="cofactor">
    <cofactor evidence="3">
        <name>Mg(2+)</name>
        <dbReference type="ChEBI" id="CHEBI:18420"/>
    </cofactor>
    <cofactor evidence="3">
        <name>Co(2+)</name>
        <dbReference type="ChEBI" id="CHEBI:48828"/>
    </cofactor>
</comment>
<protein>
    <recommendedName>
        <fullName evidence="3">Phosphoserine phosphatase</fullName>
        <shortName evidence="3">PSP</shortName>
        <ecNumber evidence="3">3.1.3.3</ecNumber>
    </recommendedName>
</protein>
<evidence type="ECO:0000313" key="5">
    <source>
        <dbReference type="Proteomes" id="UP001225646"/>
    </source>
</evidence>
<keyword evidence="2 3" id="KW-0460">Magnesium</keyword>
<dbReference type="Gene3D" id="1.20.120.710">
    <property type="entry name" value="Haloacid dehalogenase hydrolase-like domain"/>
    <property type="match status" value="1"/>
</dbReference>
<organism evidence="4 5">
    <name type="scientific">Aeribacillus alveayuensis</name>
    <dbReference type="NCBI Taxonomy" id="279215"/>
    <lineage>
        <taxon>Bacteria</taxon>
        <taxon>Bacillati</taxon>
        <taxon>Bacillota</taxon>
        <taxon>Bacilli</taxon>
        <taxon>Bacillales</taxon>
        <taxon>Bacillaceae</taxon>
        <taxon>Aeribacillus</taxon>
    </lineage>
</organism>
<proteinExistence type="inferred from homology"/>
<keyword evidence="3" id="KW-0170">Cobalt</keyword>
<dbReference type="EC" id="3.1.3.3" evidence="3"/>
<keyword evidence="5" id="KW-1185">Reference proteome</keyword>
<dbReference type="InterPro" id="IPR036412">
    <property type="entry name" value="HAD-like_sf"/>
</dbReference>
<dbReference type="PANTHER" id="PTHR46470:SF3">
    <property type="entry name" value="N-ACYLNEURAMINATE-9-PHOSPHATASE"/>
    <property type="match status" value="1"/>
</dbReference>
<dbReference type="GO" id="GO:0016787">
    <property type="term" value="F:hydrolase activity"/>
    <property type="evidence" value="ECO:0007669"/>
    <property type="project" value="UniProtKB-KW"/>
</dbReference>
<comment type="catalytic activity">
    <reaction evidence="3">
        <text>O-phospho-L-serine + H2O = L-serine + phosphate</text>
        <dbReference type="Rhea" id="RHEA:21208"/>
        <dbReference type="ChEBI" id="CHEBI:15377"/>
        <dbReference type="ChEBI" id="CHEBI:33384"/>
        <dbReference type="ChEBI" id="CHEBI:43474"/>
        <dbReference type="ChEBI" id="CHEBI:57524"/>
        <dbReference type="EC" id="3.1.3.3"/>
    </reaction>
</comment>
<dbReference type="SFLD" id="SFLDG01129">
    <property type="entry name" value="C1.5:_HAD__Beta-PGM__Phosphata"/>
    <property type="match status" value="1"/>
</dbReference>
<dbReference type="EMBL" id="JAUSTR010000016">
    <property type="protein sequence ID" value="MDQ0163465.1"/>
    <property type="molecule type" value="Genomic_DNA"/>
</dbReference>
<reference evidence="4 5" key="1">
    <citation type="submission" date="2023-07" db="EMBL/GenBank/DDBJ databases">
        <title>Genomic Encyclopedia of Type Strains, Phase IV (KMG-IV): sequencing the most valuable type-strain genomes for metagenomic binning, comparative biology and taxonomic classification.</title>
        <authorList>
            <person name="Goeker M."/>
        </authorList>
    </citation>
    <scope>NUCLEOTIDE SEQUENCE [LARGE SCALE GENOMIC DNA]</scope>
    <source>
        <strain evidence="4 5">DSM 19092</strain>
    </source>
</reference>
<dbReference type="Pfam" id="PF00702">
    <property type="entry name" value="Hydrolase"/>
    <property type="match status" value="1"/>
</dbReference>
<dbReference type="SFLD" id="SFLDG01135">
    <property type="entry name" value="C1.5.6:_HAD__Beta-PGM__Phospha"/>
    <property type="match status" value="1"/>
</dbReference>
<evidence type="ECO:0000256" key="3">
    <source>
        <dbReference type="HAMAP-Rule" id="MF_02240"/>
    </source>
</evidence>